<dbReference type="AlphaFoldDB" id="A0A923HT12"/>
<sequence>MKNINLSDDKSTKINWSTDVFTIVEWDLTSDSFYSSYSFQKYAMSQIDKNELLKNLDTKSGVHPDDFRTLHDALIRATNNEISEKMILRFKMMDGSYSWTRVSVKFLFNDKKKPKRFILVLMGVNEKVNSDQIPGKAYMSLQVKVNKNLLGIAFYEFDENTRPFVIDDRVRKTSDYPIEAENKDSTTDKIIPSEFNLNKVYNRYPAELYELYLAGKTIEAQINLRGKDELWVWMCYIGNIIDSKGECPLCYVTLSDITEALENNQRHKYWNERYHGLSKNKNGITFHYLPVTDILAYTIRLEGELQNFRIENYLENFPQDTKIHTDSAGPFREVMLNYKTTCNDNTFDFFADFYGTGYHWWHSRHISVADKKGRIYSIIGCADHICAEREEKKIFNATTDTEVVFQRFFMSAALIAMKFDITTGKRFVSENDVVPSEVPADITISDFLLHLKELVHPEDKRSIEKHLNLDSIKRNLNSTNRKISFDCRARSLSGKFDGYHWVGVNYMTIAAVNCDEHSIVFIYVVDINEKKKSQLRLMEQVKRDTLTGLLNRTAFFEFFTEVIQRANIEENKNKKAAAFVMINVDNMKQINENLGHVIGDKLIENMAVTLRAIHKESAARLYADKFALCIYDISDQSVFQEQMRIVSNALTQKIDGEIAFTVSMGIAIYPTDAEVVSDLYEKADKALSKAIKDNGQQYVFYSPEMDRKEQSDKLTITSCDVITKQKQRVFIRAFGYFELFVDGQAVPINLEKAKELLALLIDRRGGFLSANEAISYLWEDEPADKTTKSRYRKVAMRLNNILSKYNVEDIIENKHGLRRIVTEKINCDYYEYLSEYPVSQHLFMGAYMSNYSWGETTLSMLEQMTIKPE</sequence>
<dbReference type="NCBIfam" id="TIGR00254">
    <property type="entry name" value="GGDEF"/>
    <property type="match status" value="1"/>
</dbReference>
<comment type="caution">
    <text evidence="2">The sequence shown here is derived from an EMBL/GenBank/DDBJ whole genome shotgun (WGS) entry which is preliminary data.</text>
</comment>
<accession>A0A923HT12</accession>
<dbReference type="Gene3D" id="3.30.70.270">
    <property type="match status" value="1"/>
</dbReference>
<dbReference type="SUPFAM" id="SSF55073">
    <property type="entry name" value="Nucleotide cyclase"/>
    <property type="match status" value="1"/>
</dbReference>
<organism evidence="2 3">
    <name type="scientific">Acetobacterium paludosum</name>
    <dbReference type="NCBI Taxonomy" id="52693"/>
    <lineage>
        <taxon>Bacteria</taxon>
        <taxon>Bacillati</taxon>
        <taxon>Bacillota</taxon>
        <taxon>Clostridia</taxon>
        <taxon>Eubacteriales</taxon>
        <taxon>Eubacteriaceae</taxon>
        <taxon>Acetobacterium</taxon>
    </lineage>
</organism>
<dbReference type="Proteomes" id="UP000616595">
    <property type="component" value="Unassembled WGS sequence"/>
</dbReference>
<keyword evidence="3" id="KW-1185">Reference proteome</keyword>
<evidence type="ECO:0000313" key="2">
    <source>
        <dbReference type="EMBL" id="MBC3886750.1"/>
    </source>
</evidence>
<dbReference type="OrthoDB" id="3190595at2"/>
<dbReference type="SMART" id="SM00267">
    <property type="entry name" value="GGDEF"/>
    <property type="match status" value="1"/>
</dbReference>
<dbReference type="InterPro" id="IPR052155">
    <property type="entry name" value="Biofilm_reg_signaling"/>
</dbReference>
<reference evidence="2" key="1">
    <citation type="submission" date="2019-10" db="EMBL/GenBank/DDBJ databases">
        <authorList>
            <person name="Ross D.E."/>
            <person name="Gulliver D."/>
        </authorList>
    </citation>
    <scope>NUCLEOTIDE SEQUENCE</scope>
    <source>
        <strain evidence="2">DER-2019</strain>
    </source>
</reference>
<evidence type="ECO:0000259" key="1">
    <source>
        <dbReference type="PROSITE" id="PS50887"/>
    </source>
</evidence>
<dbReference type="InterPro" id="IPR029787">
    <property type="entry name" value="Nucleotide_cyclase"/>
</dbReference>
<evidence type="ECO:0000313" key="3">
    <source>
        <dbReference type="Proteomes" id="UP000616595"/>
    </source>
</evidence>
<name>A0A923HT12_9FIRM</name>
<dbReference type="Gene3D" id="1.10.10.10">
    <property type="entry name" value="Winged helix-like DNA-binding domain superfamily/Winged helix DNA-binding domain"/>
    <property type="match status" value="1"/>
</dbReference>
<dbReference type="EMBL" id="WJBD01000001">
    <property type="protein sequence ID" value="MBC3886750.1"/>
    <property type="molecule type" value="Genomic_DNA"/>
</dbReference>
<gene>
    <name evidence="2" type="ORF">GH810_00260</name>
</gene>
<dbReference type="PROSITE" id="PS50887">
    <property type="entry name" value="GGDEF"/>
    <property type="match status" value="1"/>
</dbReference>
<proteinExistence type="predicted"/>
<dbReference type="RefSeq" id="WP_148565389.1">
    <property type="nucleotide sequence ID" value="NZ_RXYA01000001.1"/>
</dbReference>
<dbReference type="SUPFAM" id="SSF55785">
    <property type="entry name" value="PYP-like sensor domain (PAS domain)"/>
    <property type="match status" value="1"/>
</dbReference>
<dbReference type="Pfam" id="PF00990">
    <property type="entry name" value="GGDEF"/>
    <property type="match status" value="1"/>
</dbReference>
<dbReference type="InterPro" id="IPR036388">
    <property type="entry name" value="WH-like_DNA-bd_sf"/>
</dbReference>
<protein>
    <submittedName>
        <fullName evidence="2">Diguanylate cyclase</fullName>
    </submittedName>
</protein>
<dbReference type="InterPro" id="IPR000160">
    <property type="entry name" value="GGDEF_dom"/>
</dbReference>
<dbReference type="Gene3D" id="3.30.450.20">
    <property type="entry name" value="PAS domain"/>
    <property type="match status" value="1"/>
</dbReference>
<dbReference type="CDD" id="cd01949">
    <property type="entry name" value="GGDEF"/>
    <property type="match status" value="1"/>
</dbReference>
<dbReference type="InterPro" id="IPR043128">
    <property type="entry name" value="Rev_trsase/Diguanyl_cyclase"/>
</dbReference>
<reference evidence="2" key="2">
    <citation type="submission" date="2020-10" db="EMBL/GenBank/DDBJ databases">
        <title>Comparative genomics of the Acetobacterium genus.</title>
        <authorList>
            <person name="Marshall C."/>
            <person name="May H."/>
            <person name="Norman S."/>
        </authorList>
    </citation>
    <scope>NUCLEOTIDE SEQUENCE</scope>
    <source>
        <strain evidence="2">DER-2019</strain>
    </source>
</reference>
<dbReference type="PANTHER" id="PTHR44757">
    <property type="entry name" value="DIGUANYLATE CYCLASE DGCP"/>
    <property type="match status" value="1"/>
</dbReference>
<dbReference type="InterPro" id="IPR035965">
    <property type="entry name" value="PAS-like_dom_sf"/>
</dbReference>
<dbReference type="PANTHER" id="PTHR44757:SF2">
    <property type="entry name" value="BIOFILM ARCHITECTURE MAINTENANCE PROTEIN MBAA"/>
    <property type="match status" value="1"/>
</dbReference>
<feature type="domain" description="GGDEF" evidence="1">
    <location>
        <begin position="575"/>
        <end position="703"/>
    </location>
</feature>